<keyword evidence="1" id="KW-0614">Plasmid</keyword>
<dbReference type="Proteomes" id="UP001164513">
    <property type="component" value="Plasmid pZSt-lp66"/>
</dbReference>
<accession>A0A5P8ARB2</accession>
<reference evidence="2" key="2">
    <citation type="submission" date="2022-12" db="EMBL/GenBank/DDBJ databases">
        <title>B. miyamotoi WGS.</title>
        <authorList>
            <person name="Gabriele M."/>
            <person name="Kuleshov K.V."/>
            <person name="Hepner S."/>
            <person name="Hoornstra D."/>
            <person name="Hovius J.W."/>
            <person name="Platonov A.E."/>
            <person name="Fingerle V."/>
            <person name="Strube C."/>
        </authorList>
    </citation>
    <scope>NUCLEOTIDE SEQUENCE</scope>
    <source>
        <strain evidence="2">ZStruIII14-9</strain>
        <plasmid evidence="2">pZSt-lp66</plasmid>
    </source>
</reference>
<proteinExistence type="predicted"/>
<dbReference type="AlphaFoldDB" id="A0A5P8ARB2"/>
<gene>
    <name evidence="1" type="ORF">F9Y91_06045</name>
    <name evidence="2" type="ORF">O5404_05285</name>
</gene>
<organism evidence="1">
    <name type="scientific">Borrelia miyamotoi</name>
    <dbReference type="NCBI Taxonomy" id="47466"/>
    <lineage>
        <taxon>Bacteria</taxon>
        <taxon>Pseudomonadati</taxon>
        <taxon>Spirochaetota</taxon>
        <taxon>Spirochaetia</taxon>
        <taxon>Spirochaetales</taxon>
        <taxon>Borreliaceae</taxon>
        <taxon>Borrelia</taxon>
    </lineage>
</organism>
<evidence type="ECO:0000313" key="3">
    <source>
        <dbReference type="Proteomes" id="UP001164513"/>
    </source>
</evidence>
<dbReference type="EMBL" id="CP044828">
    <property type="protein sequence ID" value="QFP48766.1"/>
    <property type="molecule type" value="Genomic_DNA"/>
</dbReference>
<geneLocation type="plasmid" evidence="2 3">
    <name>pZSt-lp66</name>
</geneLocation>
<reference evidence="1" key="1">
    <citation type="submission" date="2019-10" db="EMBL/GenBank/DDBJ databases">
        <title>Whole genome sequencing of Borrelia miyamotoi strains isolated in Europe.</title>
        <authorList>
            <person name="Sprong H."/>
            <person name="Azagi T."/>
            <person name="Kuleshov K.V."/>
            <person name="Platonov A.E."/>
            <person name="Hoornstra D."/>
            <person name="Hovius J.W."/>
        </authorList>
    </citation>
    <scope>NUCLEOTIDE SEQUENCE</scope>
    <source>
        <strain evidence="1">NL-IR-1</strain>
        <plasmid evidence="1">unnamed</plasmid>
    </source>
</reference>
<name>A0A5P8ARB2_9SPIR</name>
<sequence length="72" mass="8520">MICLSGFGTYAIQGFLFQFKKEMMEELRVESENRFRSEFQALKTFLREDLKSSDIDKLNLESKEMISELQTL</sequence>
<evidence type="ECO:0000313" key="2">
    <source>
        <dbReference type="EMBL" id="WAZ72437.1"/>
    </source>
</evidence>
<protein>
    <submittedName>
        <fullName evidence="1">Uncharacterized protein</fullName>
    </submittedName>
</protein>
<evidence type="ECO:0000313" key="1">
    <source>
        <dbReference type="EMBL" id="QFP48766.1"/>
    </source>
</evidence>
<dbReference type="RefSeq" id="WP_152301303.1">
    <property type="nucleotide sequence ID" value="NZ_CP044628.1"/>
</dbReference>
<geneLocation type="plasmid" evidence="1">
    <name>unnamed</name>
</geneLocation>
<dbReference type="EMBL" id="CP114723">
    <property type="protein sequence ID" value="WAZ72437.1"/>
    <property type="molecule type" value="Genomic_DNA"/>
</dbReference>